<name>A0A120IAR8_9LACT</name>
<sequence>MTIPKLNLLMLKPVFKSKAREFARQGYREISSDDIATYFLNFAWKRQVPEKLSQQVKAVRQLDANHYFDYERLQVTVYDVLPLDEIDISKLL</sequence>
<keyword evidence="2" id="KW-1185">Reference proteome</keyword>
<reference evidence="2" key="2">
    <citation type="submission" date="2016-01" db="EMBL/GenBank/DDBJ databases">
        <title>Six Aerococcus type strain genome sequencing and assembly using PacBio and Illumina Hiseq.</title>
        <authorList>
            <person name="Carkaci D."/>
            <person name="Dargis R."/>
            <person name="Nielsen X.C."/>
            <person name="Skovgaard O."/>
            <person name="Fuursted K."/>
            <person name="Christensen J.J."/>
        </authorList>
    </citation>
    <scope>NUCLEOTIDE SEQUENCE [LARGE SCALE GENOMIC DNA]</scope>
    <source>
        <strain evidence="2">CCUG42038B</strain>
    </source>
</reference>
<proteinExistence type="predicted"/>
<dbReference type="RefSeq" id="WP_067977836.1">
    <property type="nucleotide sequence ID" value="NZ_FNHJ01000015.1"/>
</dbReference>
<dbReference type="EMBL" id="CP014163">
    <property type="protein sequence ID" value="AMB98934.1"/>
    <property type="molecule type" value="Genomic_DNA"/>
</dbReference>
<accession>A0A120IAR8</accession>
<dbReference type="Pfam" id="PF13797">
    <property type="entry name" value="Post_transc_reg"/>
    <property type="match status" value="1"/>
</dbReference>
<dbReference type="Proteomes" id="UP000062260">
    <property type="component" value="Chromosome"/>
</dbReference>
<reference evidence="1 2" key="1">
    <citation type="journal article" date="2016" name="Genome Announc.">
        <title>Complete Genome Sequences of Aerococcus christensenii CCUG 28831T, Aerococcus sanguinicola CCUG 43001T, Aerococcus urinae CCUG 36881T, Aerococcus urinaeequi CCUG 28094T, Aerococcus urinaehominis CCUG 42038 BT, and Aerococcus viridans CCUG 4311T.</title>
        <authorList>
            <person name="Carkaci D."/>
            <person name="Dargis R."/>
            <person name="Nielsen X.C."/>
            <person name="Skovgaard O."/>
            <person name="Fuursted K."/>
            <person name="Christensen J.J."/>
        </authorList>
    </citation>
    <scope>NUCLEOTIDE SEQUENCE [LARGE SCALE GENOMIC DNA]</scope>
    <source>
        <strain evidence="1 2">CCUG42038B</strain>
    </source>
</reference>
<dbReference type="KEGG" id="auh:AWM75_02505"/>
<gene>
    <name evidence="1" type="ORF">AWM75_02505</name>
</gene>
<dbReference type="STRING" id="128944.AWM75_02505"/>
<evidence type="ECO:0000313" key="2">
    <source>
        <dbReference type="Proteomes" id="UP000062260"/>
    </source>
</evidence>
<dbReference type="InterPro" id="IPR025716">
    <property type="entry name" value="Post-transcriptional_regulator"/>
</dbReference>
<protein>
    <submittedName>
        <fullName evidence="1">Uncharacterized protein</fullName>
    </submittedName>
</protein>
<dbReference type="OrthoDB" id="1646015at2"/>
<dbReference type="AlphaFoldDB" id="A0A120IAR8"/>
<evidence type="ECO:0000313" key="1">
    <source>
        <dbReference type="EMBL" id="AMB98934.1"/>
    </source>
</evidence>
<organism evidence="1 2">
    <name type="scientific">Aerococcus urinaehominis</name>
    <dbReference type="NCBI Taxonomy" id="128944"/>
    <lineage>
        <taxon>Bacteria</taxon>
        <taxon>Bacillati</taxon>
        <taxon>Bacillota</taxon>
        <taxon>Bacilli</taxon>
        <taxon>Lactobacillales</taxon>
        <taxon>Aerococcaceae</taxon>
        <taxon>Aerococcus</taxon>
    </lineage>
</organism>